<reference evidence="7 8" key="1">
    <citation type="submission" date="2024-01" db="EMBL/GenBank/DDBJ databases">
        <authorList>
            <person name="Allen C."/>
            <person name="Tagirdzhanova G."/>
        </authorList>
    </citation>
    <scope>NUCLEOTIDE SEQUENCE [LARGE SCALE GENOMIC DNA]</scope>
    <source>
        <strain evidence="7 8">CBS 119000</strain>
    </source>
</reference>
<dbReference type="Pfam" id="PF13041">
    <property type="entry name" value="PPR_2"/>
    <property type="match status" value="1"/>
</dbReference>
<comment type="subunit">
    <text evidence="4">Binds to mitochondrial small subunit 15S rRNA.</text>
</comment>
<evidence type="ECO:0000256" key="4">
    <source>
        <dbReference type="ARBA" id="ARBA00044511"/>
    </source>
</evidence>
<comment type="function">
    <text evidence="3">Regulates mitochondrial small subunit maturation by controlling 15S rRNA 5'-end processing. Localizes to the 5' precursor of the 15S rRNA in a position that is subsequently occupied by mS47 in the mature yeast mtSSU. Uses structure and sequence-specific RNA recognition, binding to a single-stranded region of the precursor and specifically recognizing bases -6 to -1. The exchange of Ccm1 for mS47 is coupled to the irreversible removal of precursor rRNA that is accompanied by conformational changes of the mitoribosomal proteins uS5m and mS26. These conformational changes signal completion of 5'-end rRNA processing through protection of the mature 5'-end of the 15S rRNA and stabilization of mS47. The removal of the 5' precursor together with the dissociation of Ccm1 may be catalyzed by the 5'-3' exoribonuclease Pet127. Involved in the specific removal of group I introns in mitochondrial encoded transcripts.</text>
</comment>
<keyword evidence="8" id="KW-1185">Reference proteome</keyword>
<evidence type="ECO:0000256" key="5">
    <source>
        <dbReference type="PROSITE-ProRule" id="PRU00708"/>
    </source>
</evidence>
<name>A0ABP0D500_9PEZI</name>
<proteinExistence type="inferred from homology"/>
<dbReference type="PANTHER" id="PTHR47447">
    <property type="entry name" value="OS03G0856100 PROTEIN"/>
    <property type="match status" value="1"/>
</dbReference>
<evidence type="ECO:0008006" key="9">
    <source>
        <dbReference type="Google" id="ProtNLM"/>
    </source>
</evidence>
<accession>A0ABP0D500</accession>
<sequence length="928" mass="102328">MPLSDSPNPKDSRYGTQGGYALHYKFGRGADGAVQLMAKRATEAQVNKSKQRLQTRKQKRSPKPEAQTDEKRSSPPRTSQQGYHTRRLELQPMADGSNLLVDTVPPASAETAAMDSTSRRLKKLIASDESKTRPTFKYVMAQWRRVQRTALPSDSEAAQKAFWSWRRSLEETRQLLKRGELPKRVPEGYFHGSGLWEITGRRESGKEDNIGESEHIQRVKAAWEALPETQRNKEWPDLVNETLRCGPQHAYVFLMATFDAAVMPLYVAEDVIHFLAQACIATTGDASEANGDLSYGSLIKGDEIFALLRHAFGTQPPVQELNPHEIQAAPRLLLQQATVFLLTRILGTPNAAWDLYRLLLAHGHAMYKNTRLQLAWQLARSAQLSHRMQALEILQEAVASTNLDINSPQSASVCTAILTVHTDENKSEQEATGTAQDEAREALATPAEMFEALLRCGLEPNLIMYTTLIRGLCLRHELNAAQQVLELMVKNQIDPDDTVYSIMMNGAKTCGNVSTLQRVAASAAAHGVRHPYVWNDFLQAIYQTAHTEVLSQPSSAVSKHVHVVPAFPLMLQVFTRMFSSAPLEKLLPGVYSGFDNRGSDPIKVSAAANRWEFMGQFGSTLHSLPQLPSTAMIEPTSPTLATMILAYIQNLSRPYDIISFYSHLRRLLQARDPTAVRLIQSEGTRIHDIVIMALCKHEGMLRATLDVVGDMLRDASAAQEEADPKRLGQEIQSNDTLGHDHPAPSIYTWSILLNGFMVHRQTRQGERILKMMRDRGVEPNLVTWNSLLAGYARAQRPQETARALLRLERAGHEPDEYTIRAFSYLVKKASALQLIEEQRAADTAGGSKHVTSVGSVGASTKSGSGSAAAASAASTVAPSAPAESRFGASAGSWGGKPASVAELHDLENEVGEIAKMMDEEQRDSNGAV</sequence>
<evidence type="ECO:0000256" key="6">
    <source>
        <dbReference type="SAM" id="MobiDB-lite"/>
    </source>
</evidence>
<dbReference type="InterPro" id="IPR011990">
    <property type="entry name" value="TPR-like_helical_dom_sf"/>
</dbReference>
<gene>
    <name evidence="7" type="ORF">SEPCBS119000_000235</name>
</gene>
<dbReference type="NCBIfam" id="TIGR00756">
    <property type="entry name" value="PPR"/>
    <property type="match status" value="3"/>
</dbReference>
<feature type="repeat" description="PPR" evidence="5">
    <location>
        <begin position="780"/>
        <end position="814"/>
    </location>
</feature>
<feature type="compositionally biased region" description="Basic residues" evidence="6">
    <location>
        <begin position="49"/>
        <end position="61"/>
    </location>
</feature>
<feature type="compositionally biased region" description="Basic and acidic residues" evidence="6">
    <location>
        <begin position="62"/>
        <end position="73"/>
    </location>
</feature>
<keyword evidence="2" id="KW-0677">Repeat</keyword>
<evidence type="ECO:0000256" key="1">
    <source>
        <dbReference type="ARBA" id="ARBA00006192"/>
    </source>
</evidence>
<dbReference type="EMBL" id="CAWUON010000002">
    <property type="protein sequence ID" value="CAK7262949.1"/>
    <property type="molecule type" value="Genomic_DNA"/>
</dbReference>
<evidence type="ECO:0000256" key="2">
    <source>
        <dbReference type="ARBA" id="ARBA00022737"/>
    </source>
</evidence>
<dbReference type="PROSITE" id="PS51375">
    <property type="entry name" value="PPR"/>
    <property type="match status" value="3"/>
</dbReference>
<dbReference type="Pfam" id="PF13812">
    <property type="entry name" value="PPR_3"/>
    <property type="match status" value="1"/>
</dbReference>
<dbReference type="Gene3D" id="1.25.40.10">
    <property type="entry name" value="Tetratricopeptide repeat domain"/>
    <property type="match status" value="2"/>
</dbReference>
<comment type="similarity">
    <text evidence="1">Belongs to the CCM1 family.</text>
</comment>
<feature type="compositionally biased region" description="Low complexity" evidence="6">
    <location>
        <begin position="850"/>
        <end position="884"/>
    </location>
</feature>
<evidence type="ECO:0000313" key="7">
    <source>
        <dbReference type="EMBL" id="CAK7262949.1"/>
    </source>
</evidence>
<comment type="caution">
    <text evidence="7">The sequence shown here is derived from an EMBL/GenBank/DDBJ whole genome shotgun (WGS) entry which is preliminary data.</text>
</comment>
<evidence type="ECO:0000256" key="3">
    <source>
        <dbReference type="ARBA" id="ARBA00044493"/>
    </source>
</evidence>
<dbReference type="InterPro" id="IPR002885">
    <property type="entry name" value="PPR_rpt"/>
</dbReference>
<protein>
    <recommendedName>
        <fullName evidence="9">Pentatricopeptide repeat protein</fullName>
    </recommendedName>
</protein>
<organism evidence="7 8">
    <name type="scientific">Sporothrix epigloea</name>
    <dbReference type="NCBI Taxonomy" id="1892477"/>
    <lineage>
        <taxon>Eukaryota</taxon>
        <taxon>Fungi</taxon>
        <taxon>Dikarya</taxon>
        <taxon>Ascomycota</taxon>
        <taxon>Pezizomycotina</taxon>
        <taxon>Sordariomycetes</taxon>
        <taxon>Sordariomycetidae</taxon>
        <taxon>Ophiostomatales</taxon>
        <taxon>Ophiostomataceae</taxon>
        <taxon>Sporothrix</taxon>
    </lineage>
</organism>
<dbReference type="PANTHER" id="PTHR47447:SF17">
    <property type="entry name" value="OS12G0638900 PROTEIN"/>
    <property type="match status" value="1"/>
</dbReference>
<evidence type="ECO:0000313" key="8">
    <source>
        <dbReference type="Proteomes" id="UP001642502"/>
    </source>
</evidence>
<feature type="region of interest" description="Disordered" evidence="6">
    <location>
        <begin position="41"/>
        <end position="84"/>
    </location>
</feature>
<feature type="repeat" description="PPR" evidence="5">
    <location>
        <begin position="461"/>
        <end position="495"/>
    </location>
</feature>
<dbReference type="Proteomes" id="UP001642502">
    <property type="component" value="Unassembled WGS sequence"/>
</dbReference>
<feature type="repeat" description="PPR" evidence="5">
    <location>
        <begin position="745"/>
        <end position="779"/>
    </location>
</feature>
<feature type="region of interest" description="Disordered" evidence="6">
    <location>
        <begin position="840"/>
        <end position="897"/>
    </location>
</feature>